<dbReference type="EMBL" id="UINC01229311">
    <property type="protein sequence ID" value="SVE60970.1"/>
    <property type="molecule type" value="Genomic_DNA"/>
</dbReference>
<evidence type="ECO:0000313" key="1">
    <source>
        <dbReference type="EMBL" id="SVE60970.1"/>
    </source>
</evidence>
<gene>
    <name evidence="1" type="ORF">METZ01_LOCUS513824</name>
</gene>
<proteinExistence type="predicted"/>
<organism evidence="1">
    <name type="scientific">marine metagenome</name>
    <dbReference type="NCBI Taxonomy" id="408172"/>
    <lineage>
        <taxon>unclassified sequences</taxon>
        <taxon>metagenomes</taxon>
        <taxon>ecological metagenomes</taxon>
    </lineage>
</organism>
<sequence>MKSVIDEGVARWLSDNNYFYIMHRFNIDIVDFVRKANKENWKTISI</sequence>
<feature type="non-terminal residue" evidence="1">
    <location>
        <position position="46"/>
    </location>
</feature>
<accession>A0A383EXF4</accession>
<dbReference type="AlphaFoldDB" id="A0A383EXF4"/>
<name>A0A383EXF4_9ZZZZ</name>
<reference evidence="1" key="1">
    <citation type="submission" date="2018-05" db="EMBL/GenBank/DDBJ databases">
        <authorList>
            <person name="Lanie J.A."/>
            <person name="Ng W.-L."/>
            <person name="Kazmierczak K.M."/>
            <person name="Andrzejewski T.M."/>
            <person name="Davidsen T.M."/>
            <person name="Wayne K.J."/>
            <person name="Tettelin H."/>
            <person name="Glass J.I."/>
            <person name="Rusch D."/>
            <person name="Podicherti R."/>
            <person name="Tsui H.-C.T."/>
            <person name="Winkler M.E."/>
        </authorList>
    </citation>
    <scope>NUCLEOTIDE SEQUENCE</scope>
</reference>
<protein>
    <submittedName>
        <fullName evidence="1">Uncharacterized protein</fullName>
    </submittedName>
</protein>